<sequence>MVLLELKPLFKCGAVAIGLVILFLPSNPPAEYFATTLSSGSRRRTWMRLDWIGAALVIGFFTTLLLPLQWGGNSKPWDSATVIALFIVSSVLFGAFLACERSKGDEAMIPLAVLTRKTPLGCAISGFFGYMVLMLATVEFIHFAARIQKVLTTFQSLVLSAAVVSSSRKQRNSFGLGYSAVAHLCCRCCGYIRRHCNGTLLFLVDRPKERSLNSVFPQKSGRYWWFLLLCPVSTAVGAGLLYTLQAGSPSAQLTGYQILYGAGIGGVFQNVLIAVQAEYADNEEMIPQATSFVSFCQILGGIVGISMAGSTFANELRRNLDIYAPSLPSTLKSAILESVTAIQALPSSDRVEVIDAYAKSLDPVFVIGVPAAILASLAAFIISNHDLKARSSTSAAMHT</sequence>
<dbReference type="EMBL" id="MU267249">
    <property type="protein sequence ID" value="KAH7917130.1"/>
    <property type="molecule type" value="Genomic_DNA"/>
</dbReference>
<dbReference type="Proteomes" id="UP000790709">
    <property type="component" value="Unassembled WGS sequence"/>
</dbReference>
<evidence type="ECO:0000313" key="1">
    <source>
        <dbReference type="EMBL" id="KAH7917130.1"/>
    </source>
</evidence>
<gene>
    <name evidence="1" type="ORF">BV22DRAFT_1124080</name>
</gene>
<reference evidence="1" key="1">
    <citation type="journal article" date="2021" name="New Phytol.">
        <title>Evolutionary innovations through gain and loss of genes in the ectomycorrhizal Boletales.</title>
        <authorList>
            <person name="Wu G."/>
            <person name="Miyauchi S."/>
            <person name="Morin E."/>
            <person name="Kuo A."/>
            <person name="Drula E."/>
            <person name="Varga T."/>
            <person name="Kohler A."/>
            <person name="Feng B."/>
            <person name="Cao Y."/>
            <person name="Lipzen A."/>
            <person name="Daum C."/>
            <person name="Hundley H."/>
            <person name="Pangilinan J."/>
            <person name="Johnson J."/>
            <person name="Barry K."/>
            <person name="LaButti K."/>
            <person name="Ng V."/>
            <person name="Ahrendt S."/>
            <person name="Min B."/>
            <person name="Choi I.G."/>
            <person name="Park H."/>
            <person name="Plett J.M."/>
            <person name="Magnuson J."/>
            <person name="Spatafora J.W."/>
            <person name="Nagy L.G."/>
            <person name="Henrissat B."/>
            <person name="Grigoriev I.V."/>
            <person name="Yang Z.L."/>
            <person name="Xu J."/>
            <person name="Martin F.M."/>
        </authorList>
    </citation>
    <scope>NUCLEOTIDE SEQUENCE</scope>
    <source>
        <strain evidence="1">KUC20120723A-06</strain>
    </source>
</reference>
<comment type="caution">
    <text evidence="1">The sequence shown here is derived from an EMBL/GenBank/DDBJ whole genome shotgun (WGS) entry which is preliminary data.</text>
</comment>
<name>A0ACB8AUG9_9AGAM</name>
<keyword evidence="2" id="KW-1185">Reference proteome</keyword>
<proteinExistence type="predicted"/>
<organism evidence="1 2">
    <name type="scientific">Leucogyrophana mollusca</name>
    <dbReference type="NCBI Taxonomy" id="85980"/>
    <lineage>
        <taxon>Eukaryota</taxon>
        <taxon>Fungi</taxon>
        <taxon>Dikarya</taxon>
        <taxon>Basidiomycota</taxon>
        <taxon>Agaricomycotina</taxon>
        <taxon>Agaricomycetes</taxon>
        <taxon>Agaricomycetidae</taxon>
        <taxon>Boletales</taxon>
        <taxon>Boletales incertae sedis</taxon>
        <taxon>Leucogyrophana</taxon>
    </lineage>
</organism>
<protein>
    <submittedName>
        <fullName evidence="1">Uncharacterized protein</fullName>
    </submittedName>
</protein>
<evidence type="ECO:0000313" key="2">
    <source>
        <dbReference type="Proteomes" id="UP000790709"/>
    </source>
</evidence>
<accession>A0ACB8AUG9</accession>